<dbReference type="SUPFAM" id="SSF56784">
    <property type="entry name" value="HAD-like"/>
    <property type="match status" value="1"/>
</dbReference>
<dbReference type="EMBL" id="LAZR01054170">
    <property type="protein sequence ID" value="KKK79126.1"/>
    <property type="molecule type" value="Genomic_DNA"/>
</dbReference>
<dbReference type="InterPro" id="IPR023214">
    <property type="entry name" value="HAD_sf"/>
</dbReference>
<organism evidence="1">
    <name type="scientific">marine sediment metagenome</name>
    <dbReference type="NCBI Taxonomy" id="412755"/>
    <lineage>
        <taxon>unclassified sequences</taxon>
        <taxon>metagenomes</taxon>
        <taxon>ecological metagenomes</taxon>
    </lineage>
</organism>
<protein>
    <recommendedName>
        <fullName evidence="2">Sucrose phosphatase-like domain-containing protein</fullName>
    </recommendedName>
</protein>
<accession>A0A0F9B3J2</accession>
<proteinExistence type="predicted"/>
<name>A0A0F9B3J2_9ZZZZ</name>
<dbReference type="Gene3D" id="3.40.50.1000">
    <property type="entry name" value="HAD superfamily/HAD-like"/>
    <property type="match status" value="1"/>
</dbReference>
<evidence type="ECO:0000313" key="1">
    <source>
        <dbReference type="EMBL" id="KKK79126.1"/>
    </source>
</evidence>
<dbReference type="AlphaFoldDB" id="A0A0F9B3J2"/>
<reference evidence="1" key="1">
    <citation type="journal article" date="2015" name="Nature">
        <title>Complex archaea that bridge the gap between prokaryotes and eukaryotes.</title>
        <authorList>
            <person name="Spang A."/>
            <person name="Saw J.H."/>
            <person name="Jorgensen S.L."/>
            <person name="Zaremba-Niedzwiedzka K."/>
            <person name="Martijn J."/>
            <person name="Lind A.E."/>
            <person name="van Eijk R."/>
            <person name="Schleper C."/>
            <person name="Guy L."/>
            <person name="Ettema T.J."/>
        </authorList>
    </citation>
    <scope>NUCLEOTIDE SEQUENCE</scope>
</reference>
<dbReference type="InterPro" id="IPR036412">
    <property type="entry name" value="HAD-like_sf"/>
</dbReference>
<gene>
    <name evidence="1" type="ORF">LCGC14_2836650</name>
</gene>
<sequence length="80" mass="8692">MARTRLTKNHKSRLRALLRGVKVVYTDLDNTLLGPGGSIFAAPDQSFSIKPAASLMKLLESGVDVVIVSGRNVNQLREIS</sequence>
<feature type="non-terminal residue" evidence="1">
    <location>
        <position position="80"/>
    </location>
</feature>
<comment type="caution">
    <text evidence="1">The sequence shown here is derived from an EMBL/GenBank/DDBJ whole genome shotgun (WGS) entry which is preliminary data.</text>
</comment>
<evidence type="ECO:0008006" key="2">
    <source>
        <dbReference type="Google" id="ProtNLM"/>
    </source>
</evidence>